<dbReference type="InterPro" id="IPR016130">
    <property type="entry name" value="Tyr_Pase_AS"/>
</dbReference>
<dbReference type="SMART" id="SM00404">
    <property type="entry name" value="PTPc_motif"/>
    <property type="match status" value="1"/>
</dbReference>
<dbReference type="PROSITE" id="PS00383">
    <property type="entry name" value="TYR_PHOSPHATASE_1"/>
    <property type="match status" value="1"/>
</dbReference>
<proteinExistence type="predicted"/>
<dbReference type="PROSITE" id="PS50056">
    <property type="entry name" value="TYR_PHOSPHATASE_2"/>
    <property type="match status" value="1"/>
</dbReference>
<dbReference type="InterPro" id="IPR003595">
    <property type="entry name" value="Tyr_Pase_cat"/>
</dbReference>
<dbReference type="SUPFAM" id="SSF52799">
    <property type="entry name" value="(Phosphotyrosine protein) phosphatases II"/>
    <property type="match status" value="1"/>
</dbReference>
<organism evidence="2">
    <name type="scientific">Caldilinea aerophila</name>
    <dbReference type="NCBI Taxonomy" id="133453"/>
    <lineage>
        <taxon>Bacteria</taxon>
        <taxon>Bacillati</taxon>
        <taxon>Chloroflexota</taxon>
        <taxon>Caldilineae</taxon>
        <taxon>Caldilineales</taxon>
        <taxon>Caldilineaceae</taxon>
        <taxon>Caldilinea</taxon>
    </lineage>
</organism>
<dbReference type="Gene3D" id="3.90.190.10">
    <property type="entry name" value="Protein tyrosine phosphatase superfamily"/>
    <property type="match status" value="1"/>
</dbReference>
<accession>A0A7C1JKF9</accession>
<feature type="domain" description="Tyrosine specific protein phosphatases" evidence="1">
    <location>
        <begin position="98"/>
        <end position="154"/>
    </location>
</feature>
<dbReference type="AlphaFoldDB" id="A0A7C1JKF9"/>
<dbReference type="PANTHER" id="PTHR23339">
    <property type="entry name" value="TYROSINE SPECIFIC PROTEIN PHOSPHATASE AND DUAL SPECIFICITY PROTEIN PHOSPHATASE"/>
    <property type="match status" value="1"/>
</dbReference>
<name>A0A7C1JKF9_9CHLR</name>
<reference evidence="2" key="1">
    <citation type="journal article" date="2020" name="mSystems">
        <title>Genome- and Community-Level Interaction Insights into Carbon Utilization and Element Cycling Functions of Hydrothermarchaeota in Hydrothermal Sediment.</title>
        <authorList>
            <person name="Zhou Z."/>
            <person name="Liu Y."/>
            <person name="Xu W."/>
            <person name="Pan J."/>
            <person name="Luo Z.H."/>
            <person name="Li M."/>
        </authorList>
    </citation>
    <scope>NUCLEOTIDE SEQUENCE [LARGE SCALE GENOMIC DNA]</scope>
    <source>
        <strain evidence="2">SpSt-289</strain>
    </source>
</reference>
<evidence type="ECO:0000313" key="2">
    <source>
        <dbReference type="EMBL" id="HDX33681.1"/>
    </source>
</evidence>
<evidence type="ECO:0000259" key="1">
    <source>
        <dbReference type="PROSITE" id="PS50056"/>
    </source>
</evidence>
<dbReference type="InterPro" id="IPR050561">
    <property type="entry name" value="PTP"/>
</dbReference>
<dbReference type="Pfam" id="PF22785">
    <property type="entry name" value="Tc-R-P"/>
    <property type="match status" value="1"/>
</dbReference>
<dbReference type="InterPro" id="IPR000387">
    <property type="entry name" value="Tyr_Pase_dom"/>
</dbReference>
<gene>
    <name evidence="2" type="ORF">ENQ20_19685</name>
</gene>
<dbReference type="FunFam" id="3.90.190.10:FF:000157">
    <property type="entry name" value="Protein-tyrosine phosphatase"/>
    <property type="match status" value="1"/>
</dbReference>
<dbReference type="EMBL" id="DSMG01000198">
    <property type="protein sequence ID" value="HDX33681.1"/>
    <property type="molecule type" value="Genomic_DNA"/>
</dbReference>
<sequence>MNDVQPLHVDLPGAYQVAPRLLAGPYPCAADLYTAQRRMAALLDLGVDAIIDLTEPGEYNLRPYWPLLLEQATLRGRHVERWNAPIPDMGTPSAAQMQTILIHIDVALKAGRTVYVHCFGGVGRTGVVIGCYLVQQGLSGDEALATIAHLRKHLHNAHRSSPETLMQCEMVRGWNQDKALWGY</sequence>
<dbReference type="InterPro" id="IPR029021">
    <property type="entry name" value="Prot-tyrosine_phosphatase-like"/>
</dbReference>
<comment type="caution">
    <text evidence="2">The sequence shown here is derived from an EMBL/GenBank/DDBJ whole genome shotgun (WGS) entry which is preliminary data.</text>
</comment>
<protein>
    <recommendedName>
        <fullName evidence="1">Tyrosine specific protein phosphatases domain-containing protein</fullName>
    </recommendedName>
</protein>